<keyword evidence="1" id="KW-0472">Membrane</keyword>
<keyword evidence="1" id="KW-1133">Transmembrane helix</keyword>
<keyword evidence="3" id="KW-1185">Reference proteome</keyword>
<organism evidence="2 3">
    <name type="scientific">Symbiodinium pilosum</name>
    <name type="common">Dinoflagellate</name>
    <dbReference type="NCBI Taxonomy" id="2952"/>
    <lineage>
        <taxon>Eukaryota</taxon>
        <taxon>Sar</taxon>
        <taxon>Alveolata</taxon>
        <taxon>Dinophyceae</taxon>
        <taxon>Suessiales</taxon>
        <taxon>Symbiodiniaceae</taxon>
        <taxon>Symbiodinium</taxon>
    </lineage>
</organism>
<accession>A0A812X5K4</accession>
<feature type="transmembrane region" description="Helical" evidence="1">
    <location>
        <begin position="12"/>
        <end position="37"/>
    </location>
</feature>
<feature type="transmembrane region" description="Helical" evidence="1">
    <location>
        <begin position="49"/>
        <end position="73"/>
    </location>
</feature>
<dbReference type="Proteomes" id="UP000649617">
    <property type="component" value="Unassembled WGS sequence"/>
</dbReference>
<dbReference type="AlphaFoldDB" id="A0A812X5K4"/>
<reference evidence="2" key="1">
    <citation type="submission" date="2021-02" db="EMBL/GenBank/DDBJ databases">
        <authorList>
            <person name="Dougan E. K."/>
            <person name="Rhodes N."/>
            <person name="Thang M."/>
            <person name="Chan C."/>
        </authorList>
    </citation>
    <scope>NUCLEOTIDE SEQUENCE</scope>
</reference>
<evidence type="ECO:0000313" key="3">
    <source>
        <dbReference type="Proteomes" id="UP000649617"/>
    </source>
</evidence>
<evidence type="ECO:0000313" key="2">
    <source>
        <dbReference type="EMBL" id="CAE7711487.1"/>
    </source>
</evidence>
<keyword evidence="1" id="KW-0812">Transmembrane</keyword>
<gene>
    <name evidence="2" type="ORF">SPIL2461_LOCUS20167</name>
</gene>
<sequence length="127" mass="13829">MVDASRALKAALVIAAIFAVNPVLGLGLFGVAAIAFGAKRDVLRGALVLAAYFAVYPIMGFWLMAVGAVARFFQKEPGKEPQESDKSAKLNDETTYDCEAAQRKYRPMLVQYVLSPGRTHYQSENKA</sequence>
<comment type="caution">
    <text evidence="2">The sequence shown here is derived from an EMBL/GenBank/DDBJ whole genome shotgun (WGS) entry which is preliminary data.</text>
</comment>
<proteinExistence type="predicted"/>
<name>A0A812X5K4_SYMPI</name>
<evidence type="ECO:0000256" key="1">
    <source>
        <dbReference type="SAM" id="Phobius"/>
    </source>
</evidence>
<dbReference type="EMBL" id="CAJNIZ010045135">
    <property type="protein sequence ID" value="CAE7711487.1"/>
    <property type="molecule type" value="Genomic_DNA"/>
</dbReference>
<protein>
    <submittedName>
        <fullName evidence="2">Uncharacterized protein</fullName>
    </submittedName>
</protein>